<sequence length="458" mass="50154">MDLRGKRVLVMGLGLQGSGMAAARYAAQQGASVRVTDMKLPDVLAPSVQALSGLPIEFVLGQHREEDFIWADVVIRNPGVPRSSPYLLLAQEHGARIEMEIALFFLACPGKIIGITGTRGKTTTSTLIYEILRAHGGSPVVLGGNVAGVETLSLLPQITEETLVVLELSSWQLEGLAPHAISPAVAVMTNVYPDHLNTYRDIEEYAEAKANIFRFQSSQGLAIFNYDNPWTRRFGEEAPGQVWFTSIERDGSFARTSLTGGDLRVDPFRFTDTPLKGRHNLENILLATTTARLLGIPDESIAQTVRRFEGVAHRLHEFRVRDGVHFINDSTSTTPVAGRVGIEAFAGKNIVLLAGGNTKHLPLERWPEAIVRYCRDVVLLAGSGTDELVPALQEEAQRQEVSNPVRGVFSDFKEALNVTVALTRPGDILLFSPGFTSFGMFLNEFDRGDQFVAYVQAL</sequence>
<dbReference type="PANTHER" id="PTHR43692:SF1">
    <property type="entry name" value="UDP-N-ACETYLMURAMOYLALANINE--D-GLUTAMATE LIGASE"/>
    <property type="match status" value="1"/>
</dbReference>
<dbReference type="Pfam" id="PF21799">
    <property type="entry name" value="MurD-like_N"/>
    <property type="match status" value="1"/>
</dbReference>
<feature type="domain" description="Mur ligase central" evidence="8">
    <location>
        <begin position="115"/>
        <end position="290"/>
    </location>
</feature>
<dbReference type="RefSeq" id="WP_220206775.1">
    <property type="nucleotide sequence ID" value="NZ_BNJK01000001.1"/>
</dbReference>
<keyword evidence="6 7" id="KW-0067">ATP-binding</keyword>
<evidence type="ECO:0000256" key="5">
    <source>
        <dbReference type="ARBA" id="ARBA00022741"/>
    </source>
</evidence>
<comment type="pathway">
    <text evidence="2 7">Cell wall biogenesis; peptidoglycan biosynthesis.</text>
</comment>
<reference evidence="9" key="1">
    <citation type="submission" date="2020-10" db="EMBL/GenBank/DDBJ databases">
        <title>Taxonomic study of unclassified bacteria belonging to the class Ktedonobacteria.</title>
        <authorList>
            <person name="Yabe S."/>
            <person name="Wang C.M."/>
            <person name="Zheng Y."/>
            <person name="Sakai Y."/>
            <person name="Cavaletti L."/>
            <person name="Monciardini P."/>
            <person name="Donadio S."/>
        </authorList>
    </citation>
    <scope>NUCLEOTIDE SEQUENCE</scope>
    <source>
        <strain evidence="9">ID150040</strain>
    </source>
</reference>
<evidence type="ECO:0000256" key="4">
    <source>
        <dbReference type="ARBA" id="ARBA00022598"/>
    </source>
</evidence>
<dbReference type="InterPro" id="IPR005762">
    <property type="entry name" value="MurD"/>
</dbReference>
<name>A0A8J3ISR9_9CHLR</name>
<dbReference type="Proteomes" id="UP000597444">
    <property type="component" value="Unassembled WGS sequence"/>
</dbReference>
<evidence type="ECO:0000256" key="2">
    <source>
        <dbReference type="ARBA" id="ARBA00004752"/>
    </source>
</evidence>
<dbReference type="GO" id="GO:0005737">
    <property type="term" value="C:cytoplasm"/>
    <property type="evidence" value="ECO:0007669"/>
    <property type="project" value="UniProtKB-SubCell"/>
</dbReference>
<dbReference type="GO" id="GO:0008360">
    <property type="term" value="P:regulation of cell shape"/>
    <property type="evidence" value="ECO:0007669"/>
    <property type="project" value="UniProtKB-KW"/>
</dbReference>
<accession>A0A8J3ISR9</accession>
<organism evidence="9 10">
    <name type="scientific">Reticulibacter mediterranei</name>
    <dbReference type="NCBI Taxonomy" id="2778369"/>
    <lineage>
        <taxon>Bacteria</taxon>
        <taxon>Bacillati</taxon>
        <taxon>Chloroflexota</taxon>
        <taxon>Ktedonobacteria</taxon>
        <taxon>Ktedonobacterales</taxon>
        <taxon>Reticulibacteraceae</taxon>
        <taxon>Reticulibacter</taxon>
    </lineage>
</organism>
<dbReference type="GO" id="GO:0005524">
    <property type="term" value="F:ATP binding"/>
    <property type="evidence" value="ECO:0007669"/>
    <property type="project" value="UniProtKB-UniRule"/>
</dbReference>
<evidence type="ECO:0000256" key="7">
    <source>
        <dbReference type="HAMAP-Rule" id="MF_00639"/>
    </source>
</evidence>
<evidence type="ECO:0000256" key="1">
    <source>
        <dbReference type="ARBA" id="ARBA00004496"/>
    </source>
</evidence>
<keyword evidence="5 7" id="KW-0547">Nucleotide-binding</keyword>
<keyword evidence="3 7" id="KW-0963">Cytoplasm</keyword>
<dbReference type="SUPFAM" id="SSF53244">
    <property type="entry name" value="MurD-like peptide ligases, peptide-binding domain"/>
    <property type="match status" value="1"/>
</dbReference>
<keyword evidence="7" id="KW-0132">Cell division</keyword>
<dbReference type="Gene3D" id="3.40.50.720">
    <property type="entry name" value="NAD(P)-binding Rossmann-like Domain"/>
    <property type="match status" value="1"/>
</dbReference>
<keyword evidence="7" id="KW-0573">Peptidoglycan synthesis</keyword>
<dbReference type="PANTHER" id="PTHR43692">
    <property type="entry name" value="UDP-N-ACETYLMURAMOYLALANINE--D-GLUTAMATE LIGASE"/>
    <property type="match status" value="1"/>
</dbReference>
<dbReference type="GO" id="GO:0071555">
    <property type="term" value="P:cell wall organization"/>
    <property type="evidence" value="ECO:0007669"/>
    <property type="project" value="UniProtKB-KW"/>
</dbReference>
<keyword evidence="7" id="KW-0133">Cell shape</keyword>
<dbReference type="AlphaFoldDB" id="A0A8J3ISR9"/>
<dbReference type="SUPFAM" id="SSF53623">
    <property type="entry name" value="MurD-like peptide ligases, catalytic domain"/>
    <property type="match status" value="1"/>
</dbReference>
<dbReference type="Gene3D" id="3.90.190.20">
    <property type="entry name" value="Mur ligase, C-terminal domain"/>
    <property type="match status" value="1"/>
</dbReference>
<feature type="binding site" evidence="7">
    <location>
        <begin position="117"/>
        <end position="123"/>
    </location>
    <ligand>
        <name>ATP</name>
        <dbReference type="ChEBI" id="CHEBI:30616"/>
    </ligand>
</feature>
<dbReference type="UniPathway" id="UPA00219"/>
<dbReference type="EC" id="6.3.2.9" evidence="7"/>
<dbReference type="InterPro" id="IPR013221">
    <property type="entry name" value="Mur_ligase_cen"/>
</dbReference>
<evidence type="ECO:0000256" key="3">
    <source>
        <dbReference type="ARBA" id="ARBA00022490"/>
    </source>
</evidence>
<dbReference type="Pfam" id="PF08245">
    <property type="entry name" value="Mur_ligase_M"/>
    <property type="match status" value="1"/>
</dbReference>
<dbReference type="SUPFAM" id="SSF51984">
    <property type="entry name" value="MurCD N-terminal domain"/>
    <property type="match status" value="1"/>
</dbReference>
<comment type="catalytic activity">
    <reaction evidence="7">
        <text>UDP-N-acetyl-alpha-D-muramoyl-L-alanine + D-glutamate + ATP = UDP-N-acetyl-alpha-D-muramoyl-L-alanyl-D-glutamate + ADP + phosphate + H(+)</text>
        <dbReference type="Rhea" id="RHEA:16429"/>
        <dbReference type="ChEBI" id="CHEBI:15378"/>
        <dbReference type="ChEBI" id="CHEBI:29986"/>
        <dbReference type="ChEBI" id="CHEBI:30616"/>
        <dbReference type="ChEBI" id="CHEBI:43474"/>
        <dbReference type="ChEBI" id="CHEBI:83898"/>
        <dbReference type="ChEBI" id="CHEBI:83900"/>
        <dbReference type="ChEBI" id="CHEBI:456216"/>
        <dbReference type="EC" id="6.3.2.9"/>
    </reaction>
</comment>
<evidence type="ECO:0000313" key="10">
    <source>
        <dbReference type="Proteomes" id="UP000597444"/>
    </source>
</evidence>
<dbReference type="EMBL" id="BNJK01000001">
    <property type="protein sequence ID" value="GHO96132.1"/>
    <property type="molecule type" value="Genomic_DNA"/>
</dbReference>
<keyword evidence="7" id="KW-0131">Cell cycle</keyword>
<dbReference type="GO" id="GO:0009252">
    <property type="term" value="P:peptidoglycan biosynthetic process"/>
    <property type="evidence" value="ECO:0007669"/>
    <property type="project" value="UniProtKB-UniRule"/>
</dbReference>
<dbReference type="GO" id="GO:0008764">
    <property type="term" value="F:UDP-N-acetylmuramoylalanine-D-glutamate ligase activity"/>
    <property type="evidence" value="ECO:0007669"/>
    <property type="project" value="UniProtKB-UniRule"/>
</dbReference>
<comment type="caution">
    <text evidence="9">The sequence shown here is derived from an EMBL/GenBank/DDBJ whole genome shotgun (WGS) entry which is preliminary data.</text>
</comment>
<keyword evidence="4 7" id="KW-0436">Ligase</keyword>
<gene>
    <name evidence="7 9" type="primary">murD</name>
    <name evidence="9" type="ORF">KSF_061800</name>
</gene>
<evidence type="ECO:0000313" key="9">
    <source>
        <dbReference type="EMBL" id="GHO96132.1"/>
    </source>
</evidence>
<dbReference type="NCBIfam" id="TIGR01087">
    <property type="entry name" value="murD"/>
    <property type="match status" value="1"/>
</dbReference>
<evidence type="ECO:0000256" key="6">
    <source>
        <dbReference type="ARBA" id="ARBA00022840"/>
    </source>
</evidence>
<proteinExistence type="inferred from homology"/>
<evidence type="ECO:0000259" key="8">
    <source>
        <dbReference type="Pfam" id="PF08245"/>
    </source>
</evidence>
<dbReference type="GO" id="GO:0051301">
    <property type="term" value="P:cell division"/>
    <property type="evidence" value="ECO:0007669"/>
    <property type="project" value="UniProtKB-KW"/>
</dbReference>
<keyword evidence="7" id="KW-0961">Cell wall biogenesis/degradation</keyword>
<dbReference type="Gene3D" id="3.40.1190.10">
    <property type="entry name" value="Mur-like, catalytic domain"/>
    <property type="match status" value="1"/>
</dbReference>
<comment type="subcellular location">
    <subcellularLocation>
        <location evidence="1 7">Cytoplasm</location>
    </subcellularLocation>
</comment>
<protein>
    <recommendedName>
        <fullName evidence="7">UDP-N-acetylmuramoylalanine--D-glutamate ligase</fullName>
        <ecNumber evidence="7">6.3.2.9</ecNumber>
    </recommendedName>
    <alternativeName>
        <fullName evidence="7">D-glutamic acid-adding enzyme</fullName>
    </alternativeName>
    <alternativeName>
        <fullName evidence="7">UDP-N-acetylmuramoyl-L-alanyl-D-glutamate synthetase</fullName>
    </alternativeName>
</protein>
<keyword evidence="10" id="KW-1185">Reference proteome</keyword>
<dbReference type="HAMAP" id="MF_00639">
    <property type="entry name" value="MurD"/>
    <property type="match status" value="1"/>
</dbReference>
<dbReference type="InterPro" id="IPR036615">
    <property type="entry name" value="Mur_ligase_C_dom_sf"/>
</dbReference>
<dbReference type="InterPro" id="IPR036565">
    <property type="entry name" value="Mur-like_cat_sf"/>
</dbReference>
<comment type="function">
    <text evidence="7">Cell wall formation. Catalyzes the addition of glutamate to the nucleotide precursor UDP-N-acetylmuramoyl-L-alanine (UMA).</text>
</comment>
<comment type="similarity">
    <text evidence="7">Belongs to the MurCDEF family.</text>
</comment>